<evidence type="ECO:0000313" key="2">
    <source>
        <dbReference type="Proteomes" id="UP001153332"/>
    </source>
</evidence>
<proteinExistence type="predicted"/>
<organism evidence="1 2">
    <name type="scientific">Lasiodiplodia mahajangana</name>
    <dbReference type="NCBI Taxonomy" id="1108764"/>
    <lineage>
        <taxon>Eukaryota</taxon>
        <taxon>Fungi</taxon>
        <taxon>Dikarya</taxon>
        <taxon>Ascomycota</taxon>
        <taxon>Pezizomycotina</taxon>
        <taxon>Dothideomycetes</taxon>
        <taxon>Dothideomycetes incertae sedis</taxon>
        <taxon>Botryosphaeriales</taxon>
        <taxon>Botryosphaeriaceae</taxon>
        <taxon>Lasiodiplodia</taxon>
    </lineage>
</organism>
<protein>
    <submittedName>
        <fullName evidence="1">Uncharacterized protein</fullName>
    </submittedName>
</protein>
<dbReference type="Proteomes" id="UP001153332">
    <property type="component" value="Unassembled WGS sequence"/>
</dbReference>
<reference evidence="1" key="1">
    <citation type="submission" date="2022-12" db="EMBL/GenBank/DDBJ databases">
        <title>Genome Sequence of Lasiodiplodia mahajangana.</title>
        <authorList>
            <person name="Buettner E."/>
        </authorList>
    </citation>
    <scope>NUCLEOTIDE SEQUENCE</scope>
    <source>
        <strain evidence="1">VT137</strain>
    </source>
</reference>
<evidence type="ECO:0000313" key="1">
    <source>
        <dbReference type="EMBL" id="KAJ8129216.1"/>
    </source>
</evidence>
<comment type="caution">
    <text evidence="1">The sequence shown here is derived from an EMBL/GenBank/DDBJ whole genome shotgun (WGS) entry which is preliminary data.</text>
</comment>
<sequence length="551" mass="58595">MATQPRALPLTSPPAGPGVGMERESASTPTPALLPISRKKQTVVILSAFVAIALTIGYNQTFGVFQEYYLSPSQDILVPSPSSQASPPTALLAFVGTLCYGLTWAGGILVNPIISRIEHGTWGPSSPSNLRWRRRLLRLLSPKTITVLGVLLMSAGFALASFARSIWHLLLTQGFLVGLGMSLLYFPLLAPAPEYFNNHRATAMGFILAGGGAGGLILSPVFRALLSSVGGRWTLRIYAVINLVAGLPIAWAVPKSRFADVSIADTPERRQTHVSRALASRPTFIFSAIAAFLQAAGAQLPLSFIPSYTVVLGQTASKGANLLAASNAVNAVSRVLIGYAGDCLGRQNTLVLTLLLAATSVFALWLTSVMAASTTSFSLWLAFIVVYSVSAGGYYALFPALIAEVFGIRQYAAVNAFILFVRGLGTMFGSPVGGQLLGSSDKGAGAYANIAYWDGALLMGATVCCVGVRYGESAEAVKQSVESMKQNQPTPGATEITVENNIDNIKASVKYITDKLPQQHKVIQGLTDLFNRKRSADPRRDQPDPKRLTTL</sequence>
<accession>A0ACC2JNY8</accession>
<gene>
    <name evidence="1" type="ORF">O1611_g4417</name>
</gene>
<keyword evidence="2" id="KW-1185">Reference proteome</keyword>
<name>A0ACC2JNY8_9PEZI</name>
<dbReference type="EMBL" id="JAPUUL010000827">
    <property type="protein sequence ID" value="KAJ8129216.1"/>
    <property type="molecule type" value="Genomic_DNA"/>
</dbReference>